<dbReference type="NCBIfam" id="TIGR03064">
    <property type="entry name" value="sortase_srtB"/>
    <property type="match status" value="1"/>
</dbReference>
<dbReference type="InterPro" id="IPR023365">
    <property type="entry name" value="Sortase_dom-sf"/>
</dbReference>
<organism evidence="4 5">
    <name type="scientific">Candidatus Aphodocola excrementigallinarum</name>
    <dbReference type="NCBI Taxonomy" id="2840670"/>
    <lineage>
        <taxon>Bacteria</taxon>
        <taxon>Bacillati</taxon>
        <taxon>Bacillota</taxon>
        <taxon>Bacilli</taxon>
        <taxon>Candidatus Aphodocola</taxon>
    </lineage>
</organism>
<evidence type="ECO:0000313" key="5">
    <source>
        <dbReference type="Proteomes" id="UP000824074"/>
    </source>
</evidence>
<dbReference type="EMBL" id="DVMT01000064">
    <property type="protein sequence ID" value="HIU40905.1"/>
    <property type="molecule type" value="Genomic_DNA"/>
</dbReference>
<protein>
    <submittedName>
        <fullName evidence="4">Class B sortase</fullName>
        <ecNumber evidence="4">3.4.22.71</ecNumber>
    </submittedName>
</protein>
<keyword evidence="1 4" id="KW-0378">Hydrolase</keyword>
<evidence type="ECO:0000256" key="1">
    <source>
        <dbReference type="ARBA" id="ARBA00022801"/>
    </source>
</evidence>
<dbReference type="InterPro" id="IPR005754">
    <property type="entry name" value="Sortase"/>
</dbReference>
<dbReference type="CDD" id="cd05826">
    <property type="entry name" value="Sortase_B"/>
    <property type="match status" value="1"/>
</dbReference>
<keyword evidence="3" id="KW-0812">Transmembrane</keyword>
<dbReference type="Proteomes" id="UP000824074">
    <property type="component" value="Unassembled WGS sequence"/>
</dbReference>
<keyword evidence="3" id="KW-1133">Transmembrane helix</keyword>
<accession>A0A9D1IPW6</accession>
<dbReference type="SUPFAM" id="SSF63817">
    <property type="entry name" value="Sortase"/>
    <property type="match status" value="1"/>
</dbReference>
<name>A0A9D1IPW6_9FIRM</name>
<dbReference type="EC" id="3.4.22.71" evidence="4"/>
<dbReference type="AlphaFoldDB" id="A0A9D1IPW6"/>
<proteinExistence type="predicted"/>
<dbReference type="Pfam" id="PF04203">
    <property type="entry name" value="Sortase"/>
    <property type="match status" value="1"/>
</dbReference>
<reference evidence="4" key="1">
    <citation type="submission" date="2020-10" db="EMBL/GenBank/DDBJ databases">
        <authorList>
            <person name="Gilroy R."/>
        </authorList>
    </citation>
    <scope>NUCLEOTIDE SEQUENCE</scope>
    <source>
        <strain evidence="4">CHK193-30670</strain>
    </source>
</reference>
<reference evidence="4" key="2">
    <citation type="journal article" date="2021" name="PeerJ">
        <title>Extensive microbial diversity within the chicken gut microbiome revealed by metagenomics and culture.</title>
        <authorList>
            <person name="Gilroy R."/>
            <person name="Ravi A."/>
            <person name="Getino M."/>
            <person name="Pursley I."/>
            <person name="Horton D.L."/>
            <person name="Alikhan N.F."/>
            <person name="Baker D."/>
            <person name="Gharbi K."/>
            <person name="Hall N."/>
            <person name="Watson M."/>
            <person name="Adriaenssens E.M."/>
            <person name="Foster-Nyarko E."/>
            <person name="Jarju S."/>
            <person name="Secka A."/>
            <person name="Antonio M."/>
            <person name="Oren A."/>
            <person name="Chaudhuri R.R."/>
            <person name="La Ragione R."/>
            <person name="Hildebrand F."/>
            <person name="Pallen M.J."/>
        </authorList>
    </citation>
    <scope>NUCLEOTIDE SEQUENCE</scope>
    <source>
        <strain evidence="4">CHK193-30670</strain>
    </source>
</reference>
<dbReference type="Gene3D" id="2.40.260.10">
    <property type="entry name" value="Sortase"/>
    <property type="match status" value="1"/>
</dbReference>
<keyword evidence="3" id="KW-0472">Membrane</keyword>
<evidence type="ECO:0000256" key="3">
    <source>
        <dbReference type="SAM" id="Phobius"/>
    </source>
</evidence>
<dbReference type="GO" id="GO:0016787">
    <property type="term" value="F:hydrolase activity"/>
    <property type="evidence" value="ECO:0007669"/>
    <property type="project" value="UniProtKB-KW"/>
</dbReference>
<gene>
    <name evidence="4" type="primary">srtB</name>
    <name evidence="4" type="ORF">IAB68_06390</name>
</gene>
<comment type="caution">
    <text evidence="4">The sequence shown here is derived from an EMBL/GenBank/DDBJ whole genome shotgun (WGS) entry which is preliminary data.</text>
</comment>
<sequence>MNNDEFYLSDEDLKLLKKEFEPRSNKNHDKKKKRKRLKVKNLMLLIIFLVLLIVFIISIIKVISWHNDSKETKKQEEIIKKAETKEVTDNDQTEVIASDEDEDNPYWDYIKMNLMDVDLNELKKINSDVTGWISVNGTNINYPFVQTSDNKYYLKHSLDKSYNEAGWVFLDYRNSKSSYDKNNILYAHGRVDTTMFGSLKNILKSNWYENKNNHVIKTSNEYENSLWQVFSVYKINTTSDYLQTKFNTDEEFLSFANMLKERSYYDFKVTLQKTDKILTLSTCYNSKQRVVMHAKLIKTQKK</sequence>
<evidence type="ECO:0000256" key="2">
    <source>
        <dbReference type="PIRSR" id="PIRSR605754-1"/>
    </source>
</evidence>
<evidence type="ECO:0000313" key="4">
    <source>
        <dbReference type="EMBL" id="HIU40905.1"/>
    </source>
</evidence>
<feature type="active site" description="Acyl-thioester intermediate" evidence="2">
    <location>
        <position position="283"/>
    </location>
</feature>
<dbReference type="InterPro" id="IPR009835">
    <property type="entry name" value="SrtB"/>
</dbReference>
<feature type="active site" description="Proton donor/acceptor" evidence="2">
    <location>
        <position position="188"/>
    </location>
</feature>
<feature type="transmembrane region" description="Helical" evidence="3">
    <location>
        <begin position="42"/>
        <end position="65"/>
    </location>
</feature>